<feature type="domain" description="PAC" evidence="14">
    <location>
        <begin position="182"/>
        <end position="238"/>
    </location>
</feature>
<evidence type="ECO:0000313" key="16">
    <source>
        <dbReference type="Proteomes" id="UP000248614"/>
    </source>
</evidence>
<dbReference type="GO" id="GO:0005524">
    <property type="term" value="F:ATP binding"/>
    <property type="evidence" value="ECO:0007669"/>
    <property type="project" value="UniProtKB-KW"/>
</dbReference>
<dbReference type="Proteomes" id="UP000248614">
    <property type="component" value="Unassembled WGS sequence"/>
</dbReference>
<evidence type="ECO:0000256" key="6">
    <source>
        <dbReference type="ARBA" id="ARBA00022679"/>
    </source>
</evidence>
<evidence type="ECO:0000256" key="7">
    <source>
        <dbReference type="ARBA" id="ARBA00022737"/>
    </source>
</evidence>
<proteinExistence type="predicted"/>
<keyword evidence="4" id="KW-0285">Flavoprotein</keyword>
<evidence type="ECO:0000256" key="2">
    <source>
        <dbReference type="ARBA" id="ARBA00012438"/>
    </source>
</evidence>
<dbReference type="EMBL" id="QFNF01000001">
    <property type="protein sequence ID" value="PZO81113.1"/>
    <property type="molecule type" value="Genomic_DNA"/>
</dbReference>
<keyword evidence="7" id="KW-0677">Repeat</keyword>
<feature type="transmembrane region" description="Helical" evidence="12">
    <location>
        <begin position="68"/>
        <end position="89"/>
    </location>
</feature>
<reference evidence="15 16" key="1">
    <citation type="submission" date="2017-08" db="EMBL/GenBank/DDBJ databases">
        <title>Infants hospitalized years apart are colonized by the same room-sourced microbial strains.</title>
        <authorList>
            <person name="Brooks B."/>
            <person name="Olm M.R."/>
            <person name="Firek B.A."/>
            <person name="Baker R."/>
            <person name="Thomas B.C."/>
            <person name="Morowitz M.J."/>
            <person name="Banfield J.F."/>
        </authorList>
    </citation>
    <scope>NUCLEOTIDE SEQUENCE [LARGE SCALE GENOMIC DNA]</scope>
    <source>
        <strain evidence="15">S2_018_000_R3_110</strain>
    </source>
</reference>
<dbReference type="CDD" id="cd00130">
    <property type="entry name" value="PAS"/>
    <property type="match status" value="2"/>
</dbReference>
<feature type="transmembrane region" description="Helical" evidence="12">
    <location>
        <begin position="26"/>
        <end position="56"/>
    </location>
</feature>
<dbReference type="SUPFAM" id="SSF55785">
    <property type="entry name" value="PYP-like sensor domain (PAS domain)"/>
    <property type="match status" value="2"/>
</dbReference>
<evidence type="ECO:0000256" key="4">
    <source>
        <dbReference type="ARBA" id="ARBA00022630"/>
    </source>
</evidence>
<organism evidence="15 16">
    <name type="scientific">Sphingomonas hengshuiensis</name>
    <dbReference type="NCBI Taxonomy" id="1609977"/>
    <lineage>
        <taxon>Bacteria</taxon>
        <taxon>Pseudomonadati</taxon>
        <taxon>Pseudomonadota</taxon>
        <taxon>Alphaproteobacteria</taxon>
        <taxon>Sphingomonadales</taxon>
        <taxon>Sphingomonadaceae</taxon>
        <taxon>Sphingomonas</taxon>
    </lineage>
</organism>
<dbReference type="AlphaFoldDB" id="A0A2W4ZFF2"/>
<comment type="caution">
    <text evidence="15">The sequence shown here is derived from an EMBL/GenBank/DDBJ whole genome shotgun (WGS) entry which is preliminary data.</text>
</comment>
<evidence type="ECO:0000256" key="3">
    <source>
        <dbReference type="ARBA" id="ARBA00022553"/>
    </source>
</evidence>
<dbReference type="GO" id="GO:0004673">
    <property type="term" value="F:protein histidine kinase activity"/>
    <property type="evidence" value="ECO:0007669"/>
    <property type="project" value="UniProtKB-EC"/>
</dbReference>
<dbReference type="NCBIfam" id="TIGR00229">
    <property type="entry name" value="sensory_box"/>
    <property type="match status" value="2"/>
</dbReference>
<dbReference type="SUPFAM" id="SSF55874">
    <property type="entry name" value="ATPase domain of HSP90 chaperone/DNA topoisomerase II/histidine kinase"/>
    <property type="match status" value="1"/>
</dbReference>
<dbReference type="EC" id="2.7.13.3" evidence="2"/>
<dbReference type="InterPro" id="IPR011102">
    <property type="entry name" value="Sig_transdc_His_kinase_HWE"/>
</dbReference>
<dbReference type="PANTHER" id="PTHR41523">
    <property type="entry name" value="TWO-COMPONENT SYSTEM SENSOR PROTEIN"/>
    <property type="match status" value="1"/>
</dbReference>
<gene>
    <name evidence="15" type="ORF">DI632_00630</name>
</gene>
<dbReference type="Pfam" id="PF08448">
    <property type="entry name" value="PAS_4"/>
    <property type="match status" value="2"/>
</dbReference>
<dbReference type="InterPro" id="IPR035965">
    <property type="entry name" value="PAS-like_dom_sf"/>
</dbReference>
<evidence type="ECO:0000313" key="15">
    <source>
        <dbReference type="EMBL" id="PZO81113.1"/>
    </source>
</evidence>
<keyword evidence="12" id="KW-1133">Transmembrane helix</keyword>
<keyword evidence="10" id="KW-0067">ATP-binding</keyword>
<evidence type="ECO:0000256" key="5">
    <source>
        <dbReference type="ARBA" id="ARBA00022643"/>
    </source>
</evidence>
<evidence type="ECO:0000256" key="1">
    <source>
        <dbReference type="ARBA" id="ARBA00000085"/>
    </source>
</evidence>
<dbReference type="Gene3D" id="3.30.565.10">
    <property type="entry name" value="Histidine kinase-like ATPase, C-terminal domain"/>
    <property type="match status" value="1"/>
</dbReference>
<name>A0A2W4ZFF2_9SPHN</name>
<evidence type="ECO:0000256" key="10">
    <source>
        <dbReference type="ARBA" id="ARBA00022840"/>
    </source>
</evidence>
<feature type="domain" description="PAC" evidence="14">
    <location>
        <begin position="308"/>
        <end position="361"/>
    </location>
</feature>
<keyword evidence="11" id="KW-0843">Virulence</keyword>
<evidence type="ECO:0000259" key="14">
    <source>
        <dbReference type="PROSITE" id="PS50113"/>
    </source>
</evidence>
<evidence type="ECO:0000256" key="8">
    <source>
        <dbReference type="ARBA" id="ARBA00022741"/>
    </source>
</evidence>
<dbReference type="PROSITE" id="PS50113">
    <property type="entry name" value="PAC"/>
    <property type="match status" value="2"/>
</dbReference>
<evidence type="ECO:0000256" key="9">
    <source>
        <dbReference type="ARBA" id="ARBA00022777"/>
    </source>
</evidence>
<dbReference type="InterPro" id="IPR036890">
    <property type="entry name" value="HATPase_C_sf"/>
</dbReference>
<keyword evidence="3" id="KW-0597">Phosphoprotein</keyword>
<protein>
    <recommendedName>
        <fullName evidence="2">histidine kinase</fullName>
        <ecNumber evidence="2">2.7.13.3</ecNumber>
    </recommendedName>
</protein>
<keyword evidence="12" id="KW-0472">Membrane</keyword>
<keyword evidence="9 15" id="KW-0418">Kinase</keyword>
<keyword evidence="5" id="KW-0288">FMN</keyword>
<dbReference type="SMART" id="SM00911">
    <property type="entry name" value="HWE_HK"/>
    <property type="match status" value="1"/>
</dbReference>
<feature type="domain" description="PAS" evidence="13">
    <location>
        <begin position="235"/>
        <end position="305"/>
    </location>
</feature>
<dbReference type="Pfam" id="PF07536">
    <property type="entry name" value="HWE_HK"/>
    <property type="match status" value="1"/>
</dbReference>
<keyword evidence="8" id="KW-0547">Nucleotide-binding</keyword>
<dbReference type="SMART" id="SM00091">
    <property type="entry name" value="PAS"/>
    <property type="match status" value="2"/>
</dbReference>
<sequence>MAALAVLAIVQNRVLGASAPWFIFTPAIVLLTLFFGTGPGVAATIAAAAFAGYVAASSSHPHLPSSTLWTASAAFCLSTLGLVWLVAALRRALQDSDALRAAREQDHAEAARREAFLTSVLASSTDCIKVLDLDGRLTFMSEGGQRVMEVSDFNAIAGCPWPDFWEGAGNTEARAAIADATRGASRSFVGVADTMAGAKRWWHVAVSPIRGIDGSVERILSVSRDISELRASEDERDRFVRLAENSTDFIGMAGLDGRIWYLNDAGRRMVGLQDADIGHLFAEDFFPPDQADFVATVVRRAVDRQGRWEGELAFRHFRTGEIIPILYAAFPLTDHEGRVIGFGTVTRDFRERKRAEEQLRMMNGELAHRLKNVLAVVQSIAHQTLHRAADPVSASHDLSARLGALGAATDVLTSSSWRAVDLHALSEQALAPHGRLGHRIFLDGPALTLRAEVAVALALALHELATNAVKYGALSKDGGTVTLRWTVEQRPGGADFVLRWKEAGGPVVTPPTRTGFGSILIERSLRSHFGGRATIDYRPDGLRFELEAPYALAIADDARHAAG</sequence>
<dbReference type="InterPro" id="IPR000700">
    <property type="entry name" value="PAS-assoc_C"/>
</dbReference>
<keyword evidence="12" id="KW-0812">Transmembrane</keyword>
<keyword evidence="6" id="KW-0808">Transferase</keyword>
<dbReference type="PROSITE" id="PS50112">
    <property type="entry name" value="PAS"/>
    <property type="match status" value="1"/>
</dbReference>
<evidence type="ECO:0000256" key="12">
    <source>
        <dbReference type="SAM" id="Phobius"/>
    </source>
</evidence>
<dbReference type="InterPro" id="IPR013656">
    <property type="entry name" value="PAS_4"/>
</dbReference>
<comment type="catalytic activity">
    <reaction evidence="1">
        <text>ATP + protein L-histidine = ADP + protein N-phospho-L-histidine.</text>
        <dbReference type="EC" id="2.7.13.3"/>
    </reaction>
</comment>
<accession>A0A2W4ZFF2</accession>
<dbReference type="Gene3D" id="3.30.450.20">
    <property type="entry name" value="PAS domain"/>
    <property type="match status" value="2"/>
</dbReference>
<evidence type="ECO:0000256" key="11">
    <source>
        <dbReference type="ARBA" id="ARBA00023026"/>
    </source>
</evidence>
<dbReference type="PANTHER" id="PTHR41523:SF8">
    <property type="entry name" value="ETHYLENE RESPONSE SENSOR PROTEIN"/>
    <property type="match status" value="1"/>
</dbReference>
<evidence type="ECO:0000259" key="13">
    <source>
        <dbReference type="PROSITE" id="PS50112"/>
    </source>
</evidence>
<dbReference type="InterPro" id="IPR000014">
    <property type="entry name" value="PAS"/>
</dbReference>